<comment type="caution">
    <text evidence="5">The sequence shown here is derived from an EMBL/GenBank/DDBJ whole genome shotgun (WGS) entry which is preliminary data.</text>
</comment>
<dbReference type="GO" id="GO:0003700">
    <property type="term" value="F:DNA-binding transcription factor activity"/>
    <property type="evidence" value="ECO:0007669"/>
    <property type="project" value="InterPro"/>
</dbReference>
<keyword evidence="6" id="KW-1185">Reference proteome</keyword>
<proteinExistence type="predicted"/>
<dbReference type="Pfam" id="PF01047">
    <property type="entry name" value="MarR"/>
    <property type="match status" value="1"/>
</dbReference>
<dbReference type="Gene3D" id="1.10.10.10">
    <property type="entry name" value="Winged helix-like DNA-binding domain superfamily/Winged helix DNA-binding domain"/>
    <property type="match status" value="1"/>
</dbReference>
<name>A0A841Q1Z7_9BACI</name>
<dbReference type="PANTHER" id="PTHR42756:SF1">
    <property type="entry name" value="TRANSCRIPTIONAL REPRESSOR OF EMRAB OPERON"/>
    <property type="match status" value="1"/>
</dbReference>
<evidence type="ECO:0000259" key="4">
    <source>
        <dbReference type="PROSITE" id="PS50995"/>
    </source>
</evidence>
<keyword evidence="1" id="KW-0805">Transcription regulation</keyword>
<dbReference type="GO" id="GO:0003677">
    <property type="term" value="F:DNA binding"/>
    <property type="evidence" value="ECO:0007669"/>
    <property type="project" value="UniProtKB-KW"/>
</dbReference>
<evidence type="ECO:0000313" key="5">
    <source>
        <dbReference type="EMBL" id="MBB6452352.1"/>
    </source>
</evidence>
<feature type="domain" description="HTH marR-type" evidence="4">
    <location>
        <begin position="4"/>
        <end position="136"/>
    </location>
</feature>
<organism evidence="5 6">
    <name type="scientific">Salirhabdus euzebyi</name>
    <dbReference type="NCBI Taxonomy" id="394506"/>
    <lineage>
        <taxon>Bacteria</taxon>
        <taxon>Bacillati</taxon>
        <taxon>Bacillota</taxon>
        <taxon>Bacilli</taxon>
        <taxon>Bacillales</taxon>
        <taxon>Bacillaceae</taxon>
        <taxon>Salirhabdus</taxon>
    </lineage>
</organism>
<dbReference type="SUPFAM" id="SSF46785">
    <property type="entry name" value="Winged helix' DNA-binding domain"/>
    <property type="match status" value="1"/>
</dbReference>
<evidence type="ECO:0000256" key="3">
    <source>
        <dbReference type="ARBA" id="ARBA00023163"/>
    </source>
</evidence>
<keyword evidence="3" id="KW-0804">Transcription</keyword>
<dbReference type="EMBL" id="JACHGH010000002">
    <property type="protein sequence ID" value="MBB6452352.1"/>
    <property type="molecule type" value="Genomic_DNA"/>
</dbReference>
<keyword evidence="2 5" id="KW-0238">DNA-binding</keyword>
<reference evidence="5 6" key="1">
    <citation type="submission" date="2020-08" db="EMBL/GenBank/DDBJ databases">
        <title>Genomic Encyclopedia of Type Strains, Phase IV (KMG-IV): sequencing the most valuable type-strain genomes for metagenomic binning, comparative biology and taxonomic classification.</title>
        <authorList>
            <person name="Goeker M."/>
        </authorList>
    </citation>
    <scope>NUCLEOTIDE SEQUENCE [LARGE SCALE GENOMIC DNA]</scope>
    <source>
        <strain evidence="5 6">DSM 19612</strain>
    </source>
</reference>
<dbReference type="InterPro" id="IPR036388">
    <property type="entry name" value="WH-like_DNA-bd_sf"/>
</dbReference>
<gene>
    <name evidence="5" type="ORF">HNQ94_000797</name>
</gene>
<dbReference type="RefSeq" id="WP_174494981.1">
    <property type="nucleotide sequence ID" value="NZ_CADDWK010000002.1"/>
</dbReference>
<dbReference type="SMART" id="SM00347">
    <property type="entry name" value="HTH_MARR"/>
    <property type="match status" value="1"/>
</dbReference>
<dbReference type="AlphaFoldDB" id="A0A841Q1Z7"/>
<accession>A0A841Q1Z7</accession>
<dbReference type="PANTHER" id="PTHR42756">
    <property type="entry name" value="TRANSCRIPTIONAL REGULATOR, MARR"/>
    <property type="match status" value="1"/>
</dbReference>
<dbReference type="Proteomes" id="UP000581688">
    <property type="component" value="Unassembled WGS sequence"/>
</dbReference>
<dbReference type="InterPro" id="IPR000835">
    <property type="entry name" value="HTH_MarR-typ"/>
</dbReference>
<protein>
    <submittedName>
        <fullName evidence="5">DNA-binding MarR family transcriptional regulator</fullName>
    </submittedName>
</protein>
<dbReference type="InterPro" id="IPR036390">
    <property type="entry name" value="WH_DNA-bd_sf"/>
</dbReference>
<sequence length="138" mass="15944">MKSGSQIASLIRDINSQINVKLRIAFKDLELTPPQMMIMHMLCEDKKLKVSDISKKMSLANSTVSGILDRLENRNYISRKRSEKDKRIVYVYPSQQIEDLHTTLHNRVSTFLESIVEHASDEEMRNILTGLQTLKKLL</sequence>
<evidence type="ECO:0000256" key="1">
    <source>
        <dbReference type="ARBA" id="ARBA00023015"/>
    </source>
</evidence>
<dbReference type="PROSITE" id="PS50995">
    <property type="entry name" value="HTH_MARR_2"/>
    <property type="match status" value="1"/>
</dbReference>
<evidence type="ECO:0000313" key="6">
    <source>
        <dbReference type="Proteomes" id="UP000581688"/>
    </source>
</evidence>
<evidence type="ECO:0000256" key="2">
    <source>
        <dbReference type="ARBA" id="ARBA00023125"/>
    </source>
</evidence>